<dbReference type="Proteomes" id="UP000692954">
    <property type="component" value="Unassembled WGS sequence"/>
</dbReference>
<dbReference type="AlphaFoldDB" id="A0A8S1QJE3"/>
<comment type="caution">
    <text evidence="1">The sequence shown here is derived from an EMBL/GenBank/DDBJ whole genome shotgun (WGS) entry which is preliminary data.</text>
</comment>
<gene>
    <name evidence="1" type="ORF">PSON_ATCC_30995.1.T1090099</name>
</gene>
<evidence type="ECO:0000313" key="2">
    <source>
        <dbReference type="Proteomes" id="UP000692954"/>
    </source>
</evidence>
<keyword evidence="2" id="KW-1185">Reference proteome</keyword>
<reference evidence="1" key="1">
    <citation type="submission" date="2021-01" db="EMBL/GenBank/DDBJ databases">
        <authorList>
            <consortium name="Genoscope - CEA"/>
            <person name="William W."/>
        </authorList>
    </citation>
    <scope>NUCLEOTIDE SEQUENCE</scope>
</reference>
<dbReference type="EMBL" id="CAJJDN010000109">
    <property type="protein sequence ID" value="CAD8115783.1"/>
    <property type="molecule type" value="Genomic_DNA"/>
</dbReference>
<evidence type="ECO:0000313" key="1">
    <source>
        <dbReference type="EMBL" id="CAD8115783.1"/>
    </source>
</evidence>
<protein>
    <submittedName>
        <fullName evidence="1">Uncharacterized protein</fullName>
    </submittedName>
</protein>
<sequence length="90" mass="10813">MIHLKIQIKFVFLLKTIQLGQQMRLGNQRYQLYQIKFSFSPLTMYEYIFILNINKKSQPENACNTGSKYSFCYACFYQCTDNHRSQHNKI</sequence>
<accession>A0A8S1QJE3</accession>
<name>A0A8S1QJE3_9CILI</name>
<organism evidence="1 2">
    <name type="scientific">Paramecium sonneborni</name>
    <dbReference type="NCBI Taxonomy" id="65129"/>
    <lineage>
        <taxon>Eukaryota</taxon>
        <taxon>Sar</taxon>
        <taxon>Alveolata</taxon>
        <taxon>Ciliophora</taxon>
        <taxon>Intramacronucleata</taxon>
        <taxon>Oligohymenophorea</taxon>
        <taxon>Peniculida</taxon>
        <taxon>Parameciidae</taxon>
        <taxon>Paramecium</taxon>
    </lineage>
</organism>
<proteinExistence type="predicted"/>